<dbReference type="Gene3D" id="3.30.565.10">
    <property type="entry name" value="Histidine kinase-like ATPase, C-terminal domain"/>
    <property type="match status" value="1"/>
</dbReference>
<feature type="coiled-coil region" evidence="7">
    <location>
        <begin position="394"/>
        <end position="425"/>
    </location>
</feature>
<evidence type="ECO:0000256" key="2">
    <source>
        <dbReference type="ARBA" id="ARBA00012438"/>
    </source>
</evidence>
<feature type="domain" description="PAC" evidence="11">
    <location>
        <begin position="784"/>
        <end position="834"/>
    </location>
</feature>
<dbReference type="GO" id="GO:0004673">
    <property type="term" value="F:protein histidine kinase activity"/>
    <property type="evidence" value="ECO:0007669"/>
    <property type="project" value="UniProtKB-EC"/>
</dbReference>
<keyword evidence="4" id="KW-0808">Transferase</keyword>
<protein>
    <recommendedName>
        <fullName evidence="2">histidine kinase</fullName>
        <ecNumber evidence="2">2.7.13.3</ecNumber>
    </recommendedName>
</protein>
<dbReference type="SMART" id="SM00448">
    <property type="entry name" value="REC"/>
    <property type="match status" value="1"/>
</dbReference>
<dbReference type="PROSITE" id="PS50112">
    <property type="entry name" value="PAS"/>
    <property type="match status" value="5"/>
</dbReference>
<dbReference type="InterPro" id="IPR013655">
    <property type="entry name" value="PAS_fold_3"/>
</dbReference>
<dbReference type="Pfam" id="PF08448">
    <property type="entry name" value="PAS_4"/>
    <property type="match status" value="1"/>
</dbReference>
<dbReference type="HOGENOM" id="CLU_000445_114_58_2"/>
<dbReference type="InterPro" id="IPR000014">
    <property type="entry name" value="PAS"/>
</dbReference>
<dbReference type="NCBIfam" id="TIGR00229">
    <property type="entry name" value="sensory_box"/>
    <property type="match status" value="7"/>
</dbReference>
<dbReference type="InterPro" id="IPR036890">
    <property type="entry name" value="HATPase_C_sf"/>
</dbReference>
<dbReference type="Pfam" id="PF00989">
    <property type="entry name" value="PAS"/>
    <property type="match status" value="2"/>
</dbReference>
<dbReference type="GeneID" id="25393899"/>
<feature type="modified residue" description="4-aspartylphosphate" evidence="6">
    <location>
        <position position="53"/>
    </location>
</feature>
<keyword evidence="13" id="KW-1185">Reference proteome</keyword>
<feature type="domain" description="PAC" evidence="11">
    <location>
        <begin position="1035"/>
        <end position="1085"/>
    </location>
</feature>
<accession>A7I5G6</accession>
<evidence type="ECO:0000313" key="12">
    <source>
        <dbReference type="EMBL" id="ABS54977.1"/>
    </source>
</evidence>
<dbReference type="SUPFAM" id="SSF55785">
    <property type="entry name" value="PYP-like sensor domain (PAS domain)"/>
    <property type="match status" value="7"/>
</dbReference>
<dbReference type="InterPro" id="IPR000700">
    <property type="entry name" value="PAS-assoc_C"/>
</dbReference>
<dbReference type="InterPro" id="IPR013767">
    <property type="entry name" value="PAS_fold"/>
</dbReference>
<comment type="catalytic activity">
    <reaction evidence="1">
        <text>ATP + protein L-histidine = ADP + protein N-phospho-L-histidine.</text>
        <dbReference type="EC" id="2.7.13.3"/>
    </reaction>
</comment>
<evidence type="ECO:0000256" key="5">
    <source>
        <dbReference type="ARBA" id="ARBA00022777"/>
    </source>
</evidence>
<evidence type="ECO:0000259" key="10">
    <source>
        <dbReference type="PROSITE" id="PS50112"/>
    </source>
</evidence>
<dbReference type="Proteomes" id="UP000002408">
    <property type="component" value="Chromosome"/>
</dbReference>
<name>A7I5G6_METB6</name>
<dbReference type="SMART" id="SM00091">
    <property type="entry name" value="PAS"/>
    <property type="match status" value="7"/>
</dbReference>
<evidence type="ECO:0000256" key="4">
    <source>
        <dbReference type="ARBA" id="ARBA00022679"/>
    </source>
</evidence>
<sequence>MIRVLYVDDEPNLLDIGRLFLEATGEFSLDTAVSAQEGLAALEKKPYDAVVSDFQMPGMDGIEFLKMIRSGYGHLPFILFTGRGREEVVIKAIDSGTDFYVQKGGDPRAQFAELAHKIRQAVGRRSAEILRIASEKRLADIINFLPDATFAIDPTGTVIAWNRAIEELTGIPSSDMVGKGNYEYSLPLYGERRPILIDLIFSPPDEIGKKYAHIVRDGTMLAAETELPRVRGKPRILWGKAGPLYDQNGQVTGAIESIRDITDRKKAEQRLAEQYRMLTESTSRLRRAEEVARIGHWELHLGTGTMSASENAAAIYGVDTTELPIAYVLEIPLPEYRQALNQALDGLVKRGEPYRIDFRIRRPLDGTFRDIHSVATYDPEKQVVFGIIQDITERKKIETDLAATNEQLAAAEEELRGQYDTLVENQKALAASEEQYRAILDNIQDIYYRTDKDGTLIMLSPSGALLLGYANTGEMIGRPATDYYADPAQRDLFLTAIKKEGVVTNQEITLKRKDKTPVTVSTSSHAYLDAAGRYAGVEGIFRDISDIRKAQRERETAYEQLAAAEEELRGQYEELARSEQQLRDDAENFQNLVTSAPDAIYISIGERFVYVNPAMVRLLGAVSADQLIGMSLYDRIAPQYRAGIHERARIVTGEHKPVGLKETVYLKMDGTPVPVESSVALFRYRNQPAGLVILRDITEYKKAERARREQEKKYRVALETTGTGFVILDSAGKVLDANQEYIRLTGHQELGEIAGRTVTDWTAGYHKERNAEAVRQCLKDGFVRNIEIDYTGSSGIIIPVEINASVIPSVDGIQILALCRDITERRKAESAIRESEKKYRDMFEINNAVMFIVDPVAGRIVDANAAACRYYGYSRQEFAGLEITKINVQDTAKTKKDMAHAQVEQGAVFRFRHLKKSGEIRDVEVYSAPVTQEGHQYLHSIIQDVTSQRQAEEALRESEEKFRDIFNNTTDAIQLHEILPDGTPGRFTDVNDIACRMLGYTRDEILARSPQDITTAEHNPPREKIYEEQRTRGQARFETEFVAKDGTVIPVEINTRVVTLQKKKVILAIARDITERKRAEMAIRQANRMLNLLTGITRHDIGNQLTALFQYIDLSKMMEQNPEIKSMIEKEEFIARNIRRQIDFTREYGELGAGNPVWQEVCGCVEKGIQGLDLTGKEIETTGLVSFEILADPLLQKVFFNLVDNALRHGGPGLGQIRFSSYETGSGLMVVCEDDGTGIPHNQKELIFERGYGKNTGFGLFFIREILAITGITIRETGEPGRGARFEMLVPPGEYRRAGPL</sequence>
<dbReference type="SUPFAM" id="SSF55874">
    <property type="entry name" value="ATPase domain of HSP90 chaperone/DNA topoisomerase II/histidine kinase"/>
    <property type="match status" value="1"/>
</dbReference>
<keyword evidence="3 6" id="KW-0597">Phosphoprotein</keyword>
<dbReference type="EMBL" id="CP000780">
    <property type="protein sequence ID" value="ABS54977.1"/>
    <property type="molecule type" value="Genomic_DNA"/>
</dbReference>
<keyword evidence="5 12" id="KW-0418">Kinase</keyword>
<dbReference type="GO" id="GO:0000160">
    <property type="term" value="P:phosphorelay signal transduction system"/>
    <property type="evidence" value="ECO:0007669"/>
    <property type="project" value="InterPro"/>
</dbReference>
<feature type="domain" description="PAS" evidence="10">
    <location>
        <begin position="835"/>
        <end position="880"/>
    </location>
</feature>
<dbReference type="Gene3D" id="3.40.50.2300">
    <property type="match status" value="1"/>
</dbReference>
<dbReference type="EC" id="2.7.13.3" evidence="2"/>
<evidence type="ECO:0000256" key="7">
    <source>
        <dbReference type="SAM" id="Coils"/>
    </source>
</evidence>
<evidence type="ECO:0000256" key="1">
    <source>
        <dbReference type="ARBA" id="ARBA00000085"/>
    </source>
</evidence>
<dbReference type="Pfam" id="PF08447">
    <property type="entry name" value="PAS_3"/>
    <property type="match status" value="1"/>
</dbReference>
<dbReference type="CDD" id="cd00075">
    <property type="entry name" value="HATPase"/>
    <property type="match status" value="1"/>
</dbReference>
<dbReference type="InterPro" id="IPR013656">
    <property type="entry name" value="PAS_4"/>
</dbReference>
<feature type="domain" description="PAS" evidence="10">
    <location>
        <begin position="710"/>
        <end position="746"/>
    </location>
</feature>
<dbReference type="RefSeq" id="WP_012105996.1">
    <property type="nucleotide sequence ID" value="NC_009712.1"/>
</dbReference>
<dbReference type="PANTHER" id="PTHR43304">
    <property type="entry name" value="PHYTOCHROME-LIKE PROTEIN CPH1"/>
    <property type="match status" value="1"/>
</dbReference>
<dbReference type="Gene3D" id="3.30.450.20">
    <property type="entry name" value="PAS domain"/>
    <property type="match status" value="7"/>
</dbReference>
<dbReference type="InterPro" id="IPR003594">
    <property type="entry name" value="HATPase_dom"/>
</dbReference>
<dbReference type="InterPro" id="IPR011006">
    <property type="entry name" value="CheY-like_superfamily"/>
</dbReference>
<dbReference type="eggNOG" id="arCOG06192">
    <property type="taxonomic scope" value="Archaea"/>
</dbReference>
<feature type="domain" description="PAS" evidence="10">
    <location>
        <begin position="134"/>
        <end position="179"/>
    </location>
</feature>
<dbReference type="Pfam" id="PF13426">
    <property type="entry name" value="PAS_9"/>
    <property type="match status" value="3"/>
</dbReference>
<reference evidence="13" key="1">
    <citation type="journal article" date="2015" name="Microbiology">
        <title>Genome of Methanoregula boonei 6A8 reveals adaptations to oligotrophic peatland environments.</title>
        <authorList>
            <person name="Braeuer S."/>
            <person name="Cadillo-Quiroz H."/>
            <person name="Kyrpides N."/>
            <person name="Woyke T."/>
            <person name="Goodwin L."/>
            <person name="Detter C."/>
            <person name="Podell S."/>
            <person name="Yavitt J.B."/>
            <person name="Zinder S.H."/>
        </authorList>
    </citation>
    <scope>NUCLEOTIDE SEQUENCE [LARGE SCALE GENOMIC DNA]</scope>
    <source>
        <strain evidence="13">DSM 21154 / JCM 14090 / 6A8</strain>
    </source>
</reference>
<dbReference type="PROSITE" id="PS50110">
    <property type="entry name" value="RESPONSE_REGULATORY"/>
    <property type="match status" value="1"/>
</dbReference>
<evidence type="ECO:0000256" key="3">
    <source>
        <dbReference type="ARBA" id="ARBA00022553"/>
    </source>
</evidence>
<dbReference type="PANTHER" id="PTHR43304:SF1">
    <property type="entry name" value="PAC DOMAIN-CONTAINING PROTEIN"/>
    <property type="match status" value="1"/>
</dbReference>
<feature type="domain" description="PAC" evidence="11">
    <location>
        <begin position="354"/>
        <end position="403"/>
    </location>
</feature>
<dbReference type="Gene3D" id="2.10.70.100">
    <property type="match status" value="1"/>
</dbReference>
<proteinExistence type="predicted"/>
<dbReference type="STRING" id="456442.Mboo_0459"/>
<dbReference type="PROSITE" id="PS50109">
    <property type="entry name" value="HIS_KIN"/>
    <property type="match status" value="1"/>
</dbReference>
<gene>
    <name evidence="12" type="ordered locus">Mboo_0459</name>
</gene>
<dbReference type="SMART" id="SM00086">
    <property type="entry name" value="PAC"/>
    <property type="match status" value="7"/>
</dbReference>
<evidence type="ECO:0000259" key="11">
    <source>
        <dbReference type="PROSITE" id="PS50113"/>
    </source>
</evidence>
<dbReference type="KEGG" id="mbn:Mboo_0459"/>
<feature type="domain" description="Response regulatory" evidence="9">
    <location>
        <begin position="3"/>
        <end position="118"/>
    </location>
</feature>
<dbReference type="OrthoDB" id="230688at2157"/>
<feature type="domain" description="Histidine kinase" evidence="8">
    <location>
        <begin position="1195"/>
        <end position="1294"/>
    </location>
</feature>
<dbReference type="InterPro" id="IPR001789">
    <property type="entry name" value="Sig_transdc_resp-reg_receiver"/>
</dbReference>
<feature type="domain" description="PAC" evidence="11">
    <location>
        <begin position="907"/>
        <end position="957"/>
    </location>
</feature>
<dbReference type="CDD" id="cd00130">
    <property type="entry name" value="PAS"/>
    <property type="match status" value="6"/>
</dbReference>
<evidence type="ECO:0000313" key="13">
    <source>
        <dbReference type="Proteomes" id="UP000002408"/>
    </source>
</evidence>
<keyword evidence="7" id="KW-0175">Coiled coil</keyword>
<dbReference type="SUPFAM" id="SSF52172">
    <property type="entry name" value="CheY-like"/>
    <property type="match status" value="1"/>
</dbReference>
<feature type="domain" description="PAS" evidence="10">
    <location>
        <begin position="432"/>
        <end position="469"/>
    </location>
</feature>
<feature type="domain" description="PAC" evidence="11">
    <location>
        <begin position="221"/>
        <end position="273"/>
    </location>
</feature>
<dbReference type="InterPro" id="IPR035965">
    <property type="entry name" value="PAS-like_dom_sf"/>
</dbReference>
<feature type="domain" description="PAS" evidence="10">
    <location>
        <begin position="958"/>
        <end position="1009"/>
    </location>
</feature>
<organism evidence="12 13">
    <name type="scientific">Methanoregula boonei (strain DSM 21154 / JCM 14090 / 6A8)</name>
    <dbReference type="NCBI Taxonomy" id="456442"/>
    <lineage>
        <taxon>Archaea</taxon>
        <taxon>Methanobacteriati</taxon>
        <taxon>Methanobacteriota</taxon>
        <taxon>Stenosarchaea group</taxon>
        <taxon>Methanomicrobia</taxon>
        <taxon>Methanomicrobiales</taxon>
        <taxon>Methanoregulaceae</taxon>
        <taxon>Methanoregula</taxon>
    </lineage>
</organism>
<evidence type="ECO:0000259" key="8">
    <source>
        <dbReference type="PROSITE" id="PS50109"/>
    </source>
</evidence>
<feature type="domain" description="PAC" evidence="11">
    <location>
        <begin position="504"/>
        <end position="556"/>
    </location>
</feature>
<dbReference type="InterPro" id="IPR005467">
    <property type="entry name" value="His_kinase_dom"/>
</dbReference>
<dbReference type="Pfam" id="PF02518">
    <property type="entry name" value="HATPase_c"/>
    <property type="match status" value="1"/>
</dbReference>
<dbReference type="eggNOG" id="arCOG02333">
    <property type="taxonomic scope" value="Archaea"/>
</dbReference>
<dbReference type="InterPro" id="IPR001610">
    <property type="entry name" value="PAC"/>
</dbReference>
<dbReference type="GO" id="GO:0006355">
    <property type="term" value="P:regulation of DNA-templated transcription"/>
    <property type="evidence" value="ECO:0007669"/>
    <property type="project" value="InterPro"/>
</dbReference>
<evidence type="ECO:0000259" key="9">
    <source>
        <dbReference type="PROSITE" id="PS50110"/>
    </source>
</evidence>
<evidence type="ECO:0000256" key="6">
    <source>
        <dbReference type="PROSITE-ProRule" id="PRU00169"/>
    </source>
</evidence>
<dbReference type="SMART" id="SM00387">
    <property type="entry name" value="HATPase_c"/>
    <property type="match status" value="1"/>
</dbReference>
<feature type="coiled-coil region" evidence="7">
    <location>
        <begin position="547"/>
        <end position="592"/>
    </location>
</feature>
<dbReference type="InterPro" id="IPR052162">
    <property type="entry name" value="Sensor_kinase/Photoreceptor"/>
</dbReference>
<dbReference type="Pfam" id="PF00072">
    <property type="entry name" value="Response_reg"/>
    <property type="match status" value="1"/>
</dbReference>
<dbReference type="PROSITE" id="PS50113">
    <property type="entry name" value="PAC"/>
    <property type="match status" value="6"/>
</dbReference>